<keyword evidence="2 7" id="KW-1003">Cell membrane</keyword>
<keyword evidence="4 7" id="KW-0238">DNA-binding</keyword>
<dbReference type="EMBL" id="SCFB01000010">
    <property type="protein sequence ID" value="RZI45517.1"/>
    <property type="molecule type" value="Genomic_DNA"/>
</dbReference>
<dbReference type="CDD" id="cd00187">
    <property type="entry name" value="TOP4c"/>
    <property type="match status" value="1"/>
</dbReference>
<comment type="subcellular location">
    <subcellularLocation>
        <location evidence="7">Cell membrane</location>
        <topology evidence="7">Peripheral membrane protein</topology>
    </subcellularLocation>
</comment>
<evidence type="ECO:0000256" key="4">
    <source>
        <dbReference type="ARBA" id="ARBA00023125"/>
    </source>
</evidence>
<accession>A0A4V2DZL9</accession>
<dbReference type="OrthoDB" id="9806486at2"/>
<dbReference type="RefSeq" id="WP_130154378.1">
    <property type="nucleotide sequence ID" value="NZ_SCFB01000010.1"/>
</dbReference>
<evidence type="ECO:0000256" key="1">
    <source>
        <dbReference type="ARBA" id="ARBA00000185"/>
    </source>
</evidence>
<keyword evidence="6 7" id="KW-0413">Isomerase</keyword>
<dbReference type="InterPro" id="IPR013758">
    <property type="entry name" value="Topo_IIA_A/C_ab"/>
</dbReference>
<dbReference type="Gene3D" id="1.10.268.10">
    <property type="entry name" value="Topoisomerase, domain 3"/>
    <property type="match status" value="1"/>
</dbReference>
<dbReference type="GO" id="GO:0007059">
    <property type="term" value="P:chromosome segregation"/>
    <property type="evidence" value="ECO:0007669"/>
    <property type="project" value="UniProtKB-UniRule"/>
</dbReference>
<evidence type="ECO:0000256" key="5">
    <source>
        <dbReference type="ARBA" id="ARBA00023136"/>
    </source>
</evidence>
<comment type="function">
    <text evidence="7">Topoisomerase IV is essential for chromosome segregation. It relaxes supercoiled DNA. Performs the decatenation events required during the replication of a circular DNA molecule.</text>
</comment>
<feature type="site" description="Interaction with DNA" evidence="7">
    <location>
        <position position="79"/>
    </location>
</feature>
<comment type="subunit">
    <text evidence="7">Heterotetramer composed of ParC and ParE.</text>
</comment>
<keyword evidence="5 7" id="KW-0472">Membrane</keyword>
<dbReference type="Proteomes" id="UP000293550">
    <property type="component" value="Unassembled WGS sequence"/>
</dbReference>
<keyword evidence="3 7" id="KW-0799">Topoisomerase</keyword>
<feature type="active site" description="O-(5'-phospho-DNA)-tyrosine intermediate" evidence="7 8">
    <location>
        <position position="123"/>
    </location>
</feature>
<dbReference type="GO" id="GO:0005737">
    <property type="term" value="C:cytoplasm"/>
    <property type="evidence" value="ECO:0007669"/>
    <property type="project" value="TreeGrafter"/>
</dbReference>
<evidence type="ECO:0000256" key="6">
    <source>
        <dbReference type="ARBA" id="ARBA00023235"/>
    </source>
</evidence>
<feature type="site" description="Interaction with DNA" evidence="7">
    <location>
        <position position="81"/>
    </location>
</feature>
<evidence type="ECO:0000256" key="9">
    <source>
        <dbReference type="SAM" id="Coils"/>
    </source>
</evidence>
<dbReference type="InterPro" id="IPR005742">
    <property type="entry name" value="TopoIV_A_Gneg"/>
</dbReference>
<dbReference type="InterPro" id="IPR002205">
    <property type="entry name" value="Topo_IIA_dom_A"/>
</dbReference>
<protein>
    <recommendedName>
        <fullName evidence="7">DNA topoisomerase 4 subunit A</fullName>
        <ecNumber evidence="7">5.6.2.2</ecNumber>
    </recommendedName>
    <alternativeName>
        <fullName evidence="7">Topoisomerase IV subunit A</fullName>
    </alternativeName>
</protein>
<evidence type="ECO:0000256" key="10">
    <source>
        <dbReference type="SAM" id="MobiDB-lite"/>
    </source>
</evidence>
<dbReference type="InterPro" id="IPR013757">
    <property type="entry name" value="Topo_IIA_A_a_sf"/>
</dbReference>
<gene>
    <name evidence="7 12" type="primary">parC</name>
    <name evidence="12" type="ORF">EQU50_06800</name>
</gene>
<keyword evidence="9" id="KW-0175">Coiled coil</keyword>
<dbReference type="SUPFAM" id="SSF56719">
    <property type="entry name" value="Type II DNA topoisomerase"/>
    <property type="match status" value="1"/>
</dbReference>
<feature type="coiled-coil region" evidence="9">
    <location>
        <begin position="436"/>
        <end position="463"/>
    </location>
</feature>
<dbReference type="GO" id="GO:0005694">
    <property type="term" value="C:chromosome"/>
    <property type="evidence" value="ECO:0007669"/>
    <property type="project" value="InterPro"/>
</dbReference>
<name>A0A4V2DZL9_9PROT</name>
<evidence type="ECO:0000313" key="12">
    <source>
        <dbReference type="EMBL" id="RZI45517.1"/>
    </source>
</evidence>
<evidence type="ECO:0000259" key="11">
    <source>
        <dbReference type="PROSITE" id="PS52040"/>
    </source>
</evidence>
<feature type="site" description="Interaction with DNA" evidence="7">
    <location>
        <position position="43"/>
    </location>
</feature>
<feature type="site" description="Transition state stabilizer" evidence="7">
    <location>
        <position position="122"/>
    </location>
</feature>
<dbReference type="GO" id="GO:0006265">
    <property type="term" value="P:DNA topological change"/>
    <property type="evidence" value="ECO:0007669"/>
    <property type="project" value="UniProtKB-UniRule"/>
</dbReference>
<dbReference type="EC" id="5.6.2.2" evidence="7"/>
<comment type="similarity">
    <text evidence="7">Belongs to the type II topoisomerase GyrA/ParC subunit family. ParC type 1 subfamily.</text>
</comment>
<feature type="domain" description="Topo IIA-type catalytic" evidence="11">
    <location>
        <begin position="35"/>
        <end position="511"/>
    </location>
</feature>
<dbReference type="NCBIfam" id="TIGR01062">
    <property type="entry name" value="parC_Gneg"/>
    <property type="match status" value="1"/>
</dbReference>
<proteinExistence type="inferred from homology"/>
<dbReference type="PANTHER" id="PTHR43493:SF1">
    <property type="entry name" value="DNA TOPOISOMERASE 4 SUBUNIT A"/>
    <property type="match status" value="1"/>
</dbReference>
<dbReference type="InterPro" id="IPR013760">
    <property type="entry name" value="Topo_IIA-like_dom_sf"/>
</dbReference>
<dbReference type="Gene3D" id="3.30.1360.40">
    <property type="match status" value="1"/>
</dbReference>
<keyword evidence="13" id="KW-1185">Reference proteome</keyword>
<dbReference type="Gene3D" id="3.90.199.10">
    <property type="entry name" value="Topoisomerase II, domain 5"/>
    <property type="match status" value="1"/>
</dbReference>
<organism evidence="12 13">
    <name type="scientific">Candidatus Finniella inopinata</name>
    <dbReference type="NCBI Taxonomy" id="1696036"/>
    <lineage>
        <taxon>Bacteria</taxon>
        <taxon>Pseudomonadati</taxon>
        <taxon>Pseudomonadota</taxon>
        <taxon>Alphaproteobacteria</taxon>
        <taxon>Holosporales</taxon>
        <taxon>Candidatus Paracaedibacteraceae</taxon>
        <taxon>Candidatus Finniella</taxon>
    </lineage>
</organism>
<reference evidence="12 13" key="1">
    <citation type="submission" date="2018-10" db="EMBL/GenBank/DDBJ databases">
        <title>An updated phylogeny of the Alphaproteobacteria reveals that the parasitic Rickettsiales and Holosporales have independent origins.</title>
        <authorList>
            <person name="Munoz-Gomez S.A."/>
            <person name="Hess S."/>
            <person name="Burger G."/>
            <person name="Lang B.F."/>
            <person name="Susko E."/>
            <person name="Slamovits C.H."/>
            <person name="Roger A.J."/>
        </authorList>
    </citation>
    <scope>NUCLEOTIDE SEQUENCE [LARGE SCALE GENOMIC DNA]</scope>
    <source>
        <strain evidence="12">HOLO01</strain>
    </source>
</reference>
<evidence type="ECO:0000256" key="7">
    <source>
        <dbReference type="HAMAP-Rule" id="MF_00936"/>
    </source>
</evidence>
<dbReference type="GO" id="GO:0019897">
    <property type="term" value="C:extrinsic component of plasma membrane"/>
    <property type="evidence" value="ECO:0007669"/>
    <property type="project" value="UniProtKB-UniRule"/>
</dbReference>
<dbReference type="InterPro" id="IPR050220">
    <property type="entry name" value="Type_II_DNA_Topoisomerases"/>
</dbReference>
<evidence type="ECO:0000313" key="13">
    <source>
        <dbReference type="Proteomes" id="UP000293550"/>
    </source>
</evidence>
<dbReference type="AlphaFoldDB" id="A0A4V2DZL9"/>
<dbReference type="GO" id="GO:0003677">
    <property type="term" value="F:DNA binding"/>
    <property type="evidence" value="ECO:0007669"/>
    <property type="project" value="UniProtKB-UniRule"/>
</dbReference>
<dbReference type="Gene3D" id="2.120.10.90">
    <property type="entry name" value="DNA gyrase/topoisomerase IV, subunit A, C-terminal"/>
    <property type="match status" value="1"/>
</dbReference>
<dbReference type="GO" id="GO:0005524">
    <property type="term" value="F:ATP binding"/>
    <property type="evidence" value="ECO:0007669"/>
    <property type="project" value="InterPro"/>
</dbReference>
<dbReference type="Pfam" id="PF00521">
    <property type="entry name" value="DNA_topoisoIV"/>
    <property type="match status" value="1"/>
</dbReference>
<evidence type="ECO:0000256" key="2">
    <source>
        <dbReference type="ARBA" id="ARBA00022475"/>
    </source>
</evidence>
<evidence type="ECO:0000256" key="3">
    <source>
        <dbReference type="ARBA" id="ARBA00023029"/>
    </source>
</evidence>
<comment type="catalytic activity">
    <reaction evidence="1 7 8">
        <text>ATP-dependent breakage, passage and rejoining of double-stranded DNA.</text>
        <dbReference type="EC" id="5.6.2.2"/>
    </reaction>
</comment>
<dbReference type="HAMAP" id="MF_00936">
    <property type="entry name" value="ParC_type1"/>
    <property type="match status" value="1"/>
</dbReference>
<dbReference type="SMART" id="SM00434">
    <property type="entry name" value="TOP4c"/>
    <property type="match status" value="1"/>
</dbReference>
<sequence length="742" mass="82930">MQKETSTNITPIDFEQALHERYLAYALSTIMSRSLPDVRDGLKPVHRRLIYAMQQLRLNPTTGFKKCARVVGDVMGKFHPHGDAAIYGALVRLAQDFSVRYPLIEGQGNFGNIDGDGPAAMRYTEARLSQVAMTLMEGLEENAVDFRPTYDGEGEEPIVFPAAFPNLLANGATGIAVGMATSIPPHNLDEICQALTLLIDQPEASIEQILAVMPGPDFPTGGILTENADILLKAYETGRGSFRVRARFEVEEIKGGGYRIVITEVPYQVEKSKLIEKIANLLNEKKLPFLDDVIDESADDIRLVLQPKSRNVEPNVLMESLFRLTDLEVRIPLNMNALDGHNVPRVMSLKEVLQAFLDHRFVVQERRSRHRLEQIASRLEILAGYLVVYLNLDEVIQIIRDEDDPKAVLQERFSLTPNQVEAILNMRLRSLRKLQEIEIRQEFDGLEKEKKSLEQLLSSLKLQWKQIHKEIQGLRKTFGQETVLGRRRTTIMSAPDPVVVPLVDTIEVEDVTVVFSAKSWLRSVKGHVQTTPLTYKEGDAERFVLTAQTIDKLVLFASNGRFYTIGVDKIPRTRGHGEPIRLLVDLANTDEILGAFIVKPSNPDQKFLIAASDGRGFVIKALDTLAQTKLGKQVLTPAEGAVPKFCLPVTGDHVAVVGQNRKLLIFSVAELPVMNRGRGVTLQKYKDGGISDLTLFTTEQGLKWSRAGKVTTLTDMRPWQGKRASSGRLAPISFPRSNTFEE</sequence>
<dbReference type="GO" id="GO:0009330">
    <property type="term" value="C:DNA topoisomerase type II (double strand cut, ATP-hydrolyzing) complex"/>
    <property type="evidence" value="ECO:0007669"/>
    <property type="project" value="TreeGrafter"/>
</dbReference>
<dbReference type="GO" id="GO:0003918">
    <property type="term" value="F:DNA topoisomerase type II (double strand cut, ATP-hydrolyzing) activity"/>
    <property type="evidence" value="ECO:0007669"/>
    <property type="project" value="UniProtKB-UniRule"/>
</dbReference>
<dbReference type="NCBIfam" id="NF004044">
    <property type="entry name" value="PRK05561.1"/>
    <property type="match status" value="1"/>
</dbReference>
<dbReference type="Pfam" id="PF03989">
    <property type="entry name" value="DNA_gyraseA_C"/>
    <property type="match status" value="2"/>
</dbReference>
<evidence type="ECO:0000256" key="8">
    <source>
        <dbReference type="PROSITE-ProRule" id="PRU01384"/>
    </source>
</evidence>
<dbReference type="InterPro" id="IPR006691">
    <property type="entry name" value="GyrA/parC_rep"/>
</dbReference>
<comment type="caution">
    <text evidence="12">The sequence shown here is derived from an EMBL/GenBank/DDBJ whole genome shotgun (WGS) entry which is preliminary data.</text>
</comment>
<dbReference type="PROSITE" id="PS52040">
    <property type="entry name" value="TOPO_IIA"/>
    <property type="match status" value="1"/>
</dbReference>
<dbReference type="SUPFAM" id="SSF101904">
    <property type="entry name" value="GyrA/ParC C-terminal domain-like"/>
    <property type="match status" value="1"/>
</dbReference>
<dbReference type="PANTHER" id="PTHR43493">
    <property type="entry name" value="DNA GYRASE/TOPOISOMERASE SUBUNIT A"/>
    <property type="match status" value="1"/>
</dbReference>
<feature type="region of interest" description="Disordered" evidence="10">
    <location>
        <begin position="721"/>
        <end position="742"/>
    </location>
</feature>
<dbReference type="InterPro" id="IPR035516">
    <property type="entry name" value="Gyrase/topoIV_suA_C"/>
</dbReference>